<organism evidence="1 2">
    <name type="scientific">Bauhinia variegata</name>
    <name type="common">Purple orchid tree</name>
    <name type="synonym">Phanera variegata</name>
    <dbReference type="NCBI Taxonomy" id="167791"/>
    <lineage>
        <taxon>Eukaryota</taxon>
        <taxon>Viridiplantae</taxon>
        <taxon>Streptophyta</taxon>
        <taxon>Embryophyta</taxon>
        <taxon>Tracheophyta</taxon>
        <taxon>Spermatophyta</taxon>
        <taxon>Magnoliopsida</taxon>
        <taxon>eudicotyledons</taxon>
        <taxon>Gunneridae</taxon>
        <taxon>Pentapetalae</taxon>
        <taxon>rosids</taxon>
        <taxon>fabids</taxon>
        <taxon>Fabales</taxon>
        <taxon>Fabaceae</taxon>
        <taxon>Cercidoideae</taxon>
        <taxon>Cercideae</taxon>
        <taxon>Bauhiniinae</taxon>
        <taxon>Bauhinia</taxon>
    </lineage>
</organism>
<protein>
    <submittedName>
        <fullName evidence="1">Uncharacterized protein</fullName>
    </submittedName>
</protein>
<evidence type="ECO:0000313" key="1">
    <source>
        <dbReference type="EMBL" id="KAI4327797.1"/>
    </source>
</evidence>
<dbReference type="Proteomes" id="UP000828941">
    <property type="component" value="Chromosome 8"/>
</dbReference>
<comment type="caution">
    <text evidence="1">The sequence shown here is derived from an EMBL/GenBank/DDBJ whole genome shotgun (WGS) entry which is preliminary data.</text>
</comment>
<sequence length="487" mass="53525">MSYDGSLQVFDSLPPNLVPDEEAFPSWSNKADNAWLLMAATLVGLQSVPGLVILYGSMVKRKWAVNSAFMALYAFAAVLICWVFWAHNMAFGTYLVPLLGKPKASLTGKFLLAQYGQSYIPRVDFVYYQFVFAAITVILLAGSLLGRMNFYAWMMFVPMWLTLSYTIGAFTIWTHAGFLTSRIIDYAGGFVIHLSSGVAGFTAAYWVGPRTSEDRQNFPPNNIIHMLGGAGFLWLGWTGFNGGAPFEAGNIASLAIFNTHLCTATSLLVWLSLDLVVYRKSSVIGAVQGMMCGLVCITPGAGLVDPWAAVIMGAMSGSIPWYTMMVLHRRSAFFQSVDDTLGVFHTHAVAGFLGGVLSGLFAKPKLLEMMYGTDMDFGTGLLYGFIEGKMGRGFKQMGFQIIGAAFITVWNVIVTSLICILIGRIVDLRMNEEDLEIGDDAAHGEEAYALWGDGERTRIPRLHINPSLPSFCRRRLTIPMAKQEMRP</sequence>
<proteinExistence type="predicted"/>
<evidence type="ECO:0000313" key="2">
    <source>
        <dbReference type="Proteomes" id="UP000828941"/>
    </source>
</evidence>
<accession>A0ACB9MW03</accession>
<keyword evidence="2" id="KW-1185">Reference proteome</keyword>
<gene>
    <name evidence="1" type="ORF">L6164_020217</name>
</gene>
<dbReference type="EMBL" id="CM039433">
    <property type="protein sequence ID" value="KAI4327797.1"/>
    <property type="molecule type" value="Genomic_DNA"/>
</dbReference>
<reference evidence="1 2" key="1">
    <citation type="journal article" date="2022" name="DNA Res.">
        <title>Chromosomal-level genome assembly of the orchid tree Bauhinia variegata (Leguminosae; Cercidoideae) supports the allotetraploid origin hypothesis of Bauhinia.</title>
        <authorList>
            <person name="Zhong Y."/>
            <person name="Chen Y."/>
            <person name="Zheng D."/>
            <person name="Pang J."/>
            <person name="Liu Y."/>
            <person name="Luo S."/>
            <person name="Meng S."/>
            <person name="Qian L."/>
            <person name="Wei D."/>
            <person name="Dai S."/>
            <person name="Zhou R."/>
        </authorList>
    </citation>
    <scope>NUCLEOTIDE SEQUENCE [LARGE SCALE GENOMIC DNA]</scope>
    <source>
        <strain evidence="1">BV-YZ2020</strain>
    </source>
</reference>
<name>A0ACB9MW03_BAUVA</name>